<comment type="cofactor">
    <cofactor evidence="1 10">
        <name>[4Fe-4S] cluster</name>
        <dbReference type="ChEBI" id="CHEBI:49883"/>
    </cofactor>
</comment>
<evidence type="ECO:0000256" key="4">
    <source>
        <dbReference type="ARBA" id="ARBA00022679"/>
    </source>
</evidence>
<evidence type="ECO:0000256" key="3">
    <source>
        <dbReference type="ARBA" id="ARBA00012221"/>
    </source>
</evidence>
<reference evidence="11" key="1">
    <citation type="journal article" date="2020" name="mSystems">
        <title>Genome- and Community-Level Interaction Insights into Carbon Utilization and Element Cycling Functions of Hydrothermarchaeota in Hydrothermal Sediment.</title>
        <authorList>
            <person name="Zhou Z."/>
            <person name="Liu Y."/>
            <person name="Xu W."/>
            <person name="Pan J."/>
            <person name="Luo Z.H."/>
            <person name="Li M."/>
        </authorList>
    </citation>
    <scope>NUCLEOTIDE SEQUENCE [LARGE SCALE GENOMIC DNA]</scope>
    <source>
        <strain evidence="11">SpSt-587</strain>
    </source>
</reference>
<dbReference type="Gene3D" id="3.40.50.11860">
    <property type="entry name" value="Diphthamide synthesis DPH1/DPH2 domain 3"/>
    <property type="match status" value="1"/>
</dbReference>
<evidence type="ECO:0000256" key="1">
    <source>
        <dbReference type="ARBA" id="ARBA00001966"/>
    </source>
</evidence>
<keyword evidence="8 10" id="KW-0411">Iron-sulfur</keyword>
<comment type="pathway">
    <text evidence="2 10">Protein modification; peptidyl-diphthamide biosynthesis.</text>
</comment>
<dbReference type="SFLD" id="SFLDS00032">
    <property type="entry name" value="Radical_SAM_3-amino-3-carboxyp"/>
    <property type="match status" value="1"/>
</dbReference>
<dbReference type="Gene3D" id="3.40.50.11840">
    <property type="entry name" value="Diphthamide synthesis DPH1/DPH2 domain 1"/>
    <property type="match status" value="1"/>
</dbReference>
<dbReference type="AlphaFoldDB" id="A0A7J3M4Q7"/>
<comment type="catalytic activity">
    <reaction evidence="9 10">
        <text>L-histidyl-[translation elongation factor 2] + S-adenosyl-L-methionine = 2-[(3S)-amino-3-carboxypropyl]-L-histidyl-[translation elongation factor 2] + S-methyl-5'-thioadenosine + H(+)</text>
        <dbReference type="Rhea" id="RHEA:36783"/>
        <dbReference type="Rhea" id="RHEA-COMP:9748"/>
        <dbReference type="Rhea" id="RHEA-COMP:9749"/>
        <dbReference type="ChEBI" id="CHEBI:15378"/>
        <dbReference type="ChEBI" id="CHEBI:17509"/>
        <dbReference type="ChEBI" id="CHEBI:29979"/>
        <dbReference type="ChEBI" id="CHEBI:59789"/>
        <dbReference type="ChEBI" id="CHEBI:73995"/>
        <dbReference type="EC" id="2.5.1.108"/>
    </reaction>
</comment>
<dbReference type="InterPro" id="IPR022428">
    <property type="entry name" value="Dph2_arc"/>
</dbReference>
<proteinExistence type="inferred from homology"/>
<dbReference type="PIRSF" id="PIRSF004967">
    <property type="entry name" value="DPH1"/>
    <property type="match status" value="1"/>
</dbReference>
<comment type="similarity">
    <text evidence="10">Belongs to the DPH1/DPH2 family.</text>
</comment>
<dbReference type="EMBL" id="DSYZ01000113">
    <property type="protein sequence ID" value="HGT83264.1"/>
    <property type="molecule type" value="Genomic_DNA"/>
</dbReference>
<dbReference type="GO" id="GO:0017183">
    <property type="term" value="P:protein histidyl modification to diphthamide"/>
    <property type="evidence" value="ECO:0007669"/>
    <property type="project" value="UniProtKB-UniRule"/>
</dbReference>
<dbReference type="UniPathway" id="UPA00559"/>
<keyword evidence="7 10" id="KW-0408">Iron</keyword>
<dbReference type="PANTHER" id="PTHR10762">
    <property type="entry name" value="DIPHTHAMIDE BIOSYNTHESIS PROTEIN"/>
    <property type="match status" value="1"/>
</dbReference>
<evidence type="ECO:0000256" key="8">
    <source>
        <dbReference type="ARBA" id="ARBA00023014"/>
    </source>
</evidence>
<dbReference type="FunFam" id="3.40.50.11860:FF:000001">
    <property type="entry name" value="2-(3-amino-3-carboxypropyl)histidine synthase subunit 2"/>
    <property type="match status" value="1"/>
</dbReference>
<organism evidence="11">
    <name type="scientific">Archaeoglobus fulgidus</name>
    <dbReference type="NCBI Taxonomy" id="2234"/>
    <lineage>
        <taxon>Archaea</taxon>
        <taxon>Methanobacteriati</taxon>
        <taxon>Methanobacteriota</taxon>
        <taxon>Archaeoglobi</taxon>
        <taxon>Archaeoglobales</taxon>
        <taxon>Archaeoglobaceae</taxon>
        <taxon>Archaeoglobus</taxon>
    </lineage>
</organism>
<dbReference type="InterPro" id="IPR042264">
    <property type="entry name" value="DPH1/DPH2_2"/>
</dbReference>
<sequence length="313" mass="36006">MDRLKTLSNHACWMRIGVQLPDGLKRKAIEICEKFENIVLSGESCFGACDIDLALLNDVDVLYHYAHTKLLNIEKVVYIPFYIDYDTEKVAERLKEIKEQKIALISTAQYCHKLPELKKSLERRGFFVELKKGNSRVEMPGQVLGCNYTALKNTEADAVVFVGDGVFHARGALLYTGKKVYSINPLNFELKEINAQEFTRERYFLISRCVGLKNLGILVSTKPGQKRLRLAEKIREKALKKGLKAIIVYIGEITPEKLENLPFDFYVNTACPRISYDDYKRFKMPIITPQEFEVLIGERKDLAIDEIELEREK</sequence>
<evidence type="ECO:0000256" key="6">
    <source>
        <dbReference type="ARBA" id="ARBA00022723"/>
    </source>
</evidence>
<dbReference type="NCBIfam" id="TIGR00322">
    <property type="entry name" value="diphth2_R"/>
    <property type="match status" value="1"/>
</dbReference>
<evidence type="ECO:0000256" key="7">
    <source>
        <dbReference type="ARBA" id="ARBA00023004"/>
    </source>
</evidence>
<dbReference type="InterPro" id="IPR042263">
    <property type="entry name" value="DPH1/DPH2_1"/>
</dbReference>
<dbReference type="NCBIfam" id="TIGR03682">
    <property type="entry name" value="arCOG04112"/>
    <property type="match status" value="1"/>
</dbReference>
<dbReference type="GO" id="GO:0090560">
    <property type="term" value="F:2-(3-amino-3-carboxypropyl)histidine synthase activity"/>
    <property type="evidence" value="ECO:0007669"/>
    <property type="project" value="UniProtKB-UniRule"/>
</dbReference>
<comment type="function">
    <text evidence="10">Catalyzes the first step of diphthamide biosynthesis, i.e. the transfer of the 3-amino-3-carboxypropyl group from S-adenosyl-L-methionine (SAM) to the C2 position of the imidazole ring of the target histidine residue in translation elongation factor 2 (EF-2).</text>
</comment>
<keyword evidence="6 10" id="KW-0479">Metal-binding</keyword>
<keyword evidence="10" id="KW-0004">4Fe-4S</keyword>
<dbReference type="InterPro" id="IPR016435">
    <property type="entry name" value="DPH1/DPH2"/>
</dbReference>
<keyword evidence="4 10" id="KW-0808">Transferase</keyword>
<protein>
    <recommendedName>
        <fullName evidence="3 10">2-(3-amino-3-carboxypropyl)histidine synthase</fullName>
        <ecNumber evidence="3 10">2.5.1.108</ecNumber>
    </recommendedName>
</protein>
<gene>
    <name evidence="11" type="primary">dph2</name>
    <name evidence="11" type="ORF">ENT52_06010</name>
</gene>
<accession>A0A7J3M4Q7</accession>
<evidence type="ECO:0000256" key="2">
    <source>
        <dbReference type="ARBA" id="ARBA00005156"/>
    </source>
</evidence>
<dbReference type="Pfam" id="PF01866">
    <property type="entry name" value="Diphthamide_syn"/>
    <property type="match status" value="1"/>
</dbReference>
<evidence type="ECO:0000313" key="11">
    <source>
        <dbReference type="EMBL" id="HGT83264.1"/>
    </source>
</evidence>
<dbReference type="GO" id="GO:0051539">
    <property type="term" value="F:4 iron, 4 sulfur cluster binding"/>
    <property type="evidence" value="ECO:0007669"/>
    <property type="project" value="UniProtKB-UniRule"/>
</dbReference>
<dbReference type="Gene3D" id="3.40.50.11850">
    <property type="entry name" value="Diphthamide synthesis DPH1/DPH2 domain 2"/>
    <property type="match status" value="1"/>
</dbReference>
<dbReference type="InterPro" id="IPR035435">
    <property type="entry name" value="DPH1/DPH2_euk_archaea"/>
</dbReference>
<dbReference type="EC" id="2.5.1.108" evidence="3 10"/>
<dbReference type="PANTHER" id="PTHR10762:SF1">
    <property type="entry name" value="2-(3-AMINO-3-CARBOXYPROPYL)HISTIDINE SYNTHASE SUBUNIT 1"/>
    <property type="match status" value="1"/>
</dbReference>
<name>A0A7J3M4Q7_ARCFL</name>
<dbReference type="InterPro" id="IPR042265">
    <property type="entry name" value="DPH1/DPH2_3"/>
</dbReference>
<dbReference type="GO" id="GO:0046872">
    <property type="term" value="F:metal ion binding"/>
    <property type="evidence" value="ECO:0007669"/>
    <property type="project" value="UniProtKB-KW"/>
</dbReference>
<evidence type="ECO:0000256" key="9">
    <source>
        <dbReference type="ARBA" id="ARBA00048403"/>
    </source>
</evidence>
<evidence type="ECO:0000256" key="10">
    <source>
        <dbReference type="PIRNR" id="PIRNR004967"/>
    </source>
</evidence>
<evidence type="ECO:0000256" key="5">
    <source>
        <dbReference type="ARBA" id="ARBA00022691"/>
    </source>
</evidence>
<keyword evidence="5 10" id="KW-0949">S-adenosyl-L-methionine</keyword>
<comment type="caution">
    <text evidence="11">The sequence shown here is derived from an EMBL/GenBank/DDBJ whole genome shotgun (WGS) entry which is preliminary data.</text>
</comment>